<comment type="caution">
    <text evidence="2">The sequence shown here is derived from an EMBL/GenBank/DDBJ whole genome shotgun (WGS) entry which is preliminary data.</text>
</comment>
<dbReference type="EMBL" id="JALHLF010000015">
    <property type="protein sequence ID" value="MCJ2182369.1"/>
    <property type="molecule type" value="Genomic_DNA"/>
</dbReference>
<accession>A0ABT0BC19</accession>
<gene>
    <name evidence="2" type="ORF">MTR62_06585</name>
</gene>
<sequence>MTGVTREELRAYADGELSGEAADRIEEAVAHDPELAAQLQAEQRLRARLQAHFDPVAEEAVPDALMAMIAAAQEEDAAKAPAKEPHTPGAVAVPPVAQPSAQPPAPVLDFAAAKARREKERKEKAKARARAGAQRVPGQKGVPLFARPGLAAGLAASLVLGVMLGTSLNLGRFASPSHDAVGDSASVVDRGGQLVAAGNLARGLDTQLASAQGNGGPLRILTSFERDNGTYCRVYSARATAGIACRDGDSWVLERTQANQPSAASPDAYRQAGSAEADLMRAAQDMANGAPLDADGERTARKKGWK</sequence>
<evidence type="ECO:0000313" key="2">
    <source>
        <dbReference type="EMBL" id="MCJ2182369.1"/>
    </source>
</evidence>
<evidence type="ECO:0000256" key="1">
    <source>
        <dbReference type="SAM" id="MobiDB-lite"/>
    </source>
</evidence>
<feature type="region of interest" description="Disordered" evidence="1">
    <location>
        <begin position="257"/>
        <end position="306"/>
    </location>
</feature>
<protein>
    <recommendedName>
        <fullName evidence="4">Zinc-finger domain-containing protein</fullName>
    </recommendedName>
</protein>
<keyword evidence="3" id="KW-1185">Reference proteome</keyword>
<organism evidence="2 3">
    <name type="scientific">Novosphingobium organovorum</name>
    <dbReference type="NCBI Taxonomy" id="2930092"/>
    <lineage>
        <taxon>Bacteria</taxon>
        <taxon>Pseudomonadati</taxon>
        <taxon>Pseudomonadota</taxon>
        <taxon>Alphaproteobacteria</taxon>
        <taxon>Sphingomonadales</taxon>
        <taxon>Sphingomonadaceae</taxon>
        <taxon>Novosphingobium</taxon>
    </lineage>
</organism>
<dbReference type="Proteomes" id="UP001162881">
    <property type="component" value="Unassembled WGS sequence"/>
</dbReference>
<name>A0ABT0BC19_9SPHN</name>
<evidence type="ECO:0008006" key="4">
    <source>
        <dbReference type="Google" id="ProtNLM"/>
    </source>
</evidence>
<dbReference type="RefSeq" id="WP_244018226.1">
    <property type="nucleotide sequence ID" value="NZ_JALHLF010000015.1"/>
</dbReference>
<proteinExistence type="predicted"/>
<reference evidence="2" key="1">
    <citation type="submission" date="2022-03" db="EMBL/GenBank/DDBJ databases">
        <title>Identification of a novel bacterium isolated from mangrove sediments.</title>
        <authorList>
            <person name="Pan X."/>
        </authorList>
    </citation>
    <scope>NUCLEOTIDE SEQUENCE</scope>
    <source>
        <strain evidence="2">B1949</strain>
    </source>
</reference>
<evidence type="ECO:0000313" key="3">
    <source>
        <dbReference type="Proteomes" id="UP001162881"/>
    </source>
</evidence>